<gene>
    <name evidence="7" type="primary">rnpA</name>
    <name evidence="9" type="ordered locus">Mmar10_0459</name>
</gene>
<dbReference type="HOGENOM" id="CLU_117179_6_3_5"/>
<keyword evidence="6 7" id="KW-0694">RNA-binding</keyword>
<comment type="similarity">
    <text evidence="7">Belongs to the RnpA family.</text>
</comment>
<dbReference type="GO" id="GO:0030677">
    <property type="term" value="C:ribonuclease P complex"/>
    <property type="evidence" value="ECO:0007669"/>
    <property type="project" value="TreeGrafter"/>
</dbReference>
<evidence type="ECO:0000256" key="2">
    <source>
        <dbReference type="ARBA" id="ARBA00022694"/>
    </source>
</evidence>
<name>Q0ASI5_MARMM</name>
<dbReference type="InterPro" id="IPR000100">
    <property type="entry name" value="RNase_P"/>
</dbReference>
<comment type="subunit">
    <text evidence="7">Consists of a catalytic RNA component (M1 or rnpB) and a protein subunit.</text>
</comment>
<accession>Q0ASI5</accession>
<evidence type="ECO:0000313" key="9">
    <source>
        <dbReference type="EMBL" id="ABI64752.1"/>
    </source>
</evidence>
<evidence type="ECO:0000313" key="10">
    <source>
        <dbReference type="Proteomes" id="UP000001964"/>
    </source>
</evidence>
<evidence type="ECO:0000256" key="7">
    <source>
        <dbReference type="HAMAP-Rule" id="MF_00227"/>
    </source>
</evidence>
<dbReference type="GO" id="GO:0001682">
    <property type="term" value="P:tRNA 5'-leader removal"/>
    <property type="evidence" value="ECO:0007669"/>
    <property type="project" value="UniProtKB-UniRule"/>
</dbReference>
<dbReference type="GO" id="GO:0042781">
    <property type="term" value="F:3'-tRNA processing endoribonuclease activity"/>
    <property type="evidence" value="ECO:0007669"/>
    <property type="project" value="TreeGrafter"/>
</dbReference>
<dbReference type="PANTHER" id="PTHR33992">
    <property type="entry name" value="RIBONUCLEASE P PROTEIN COMPONENT"/>
    <property type="match status" value="1"/>
</dbReference>
<evidence type="ECO:0000256" key="1">
    <source>
        <dbReference type="ARBA" id="ARBA00002663"/>
    </source>
</evidence>
<organism evidence="9 10">
    <name type="scientific">Maricaulis maris (strain MCS10)</name>
    <name type="common">Caulobacter maris</name>
    <dbReference type="NCBI Taxonomy" id="394221"/>
    <lineage>
        <taxon>Bacteria</taxon>
        <taxon>Pseudomonadati</taxon>
        <taxon>Pseudomonadota</taxon>
        <taxon>Alphaproteobacteria</taxon>
        <taxon>Maricaulales</taxon>
        <taxon>Maricaulaceae</taxon>
        <taxon>Maricaulis</taxon>
    </lineage>
</organism>
<keyword evidence="3 7" id="KW-0540">Nuclease</keyword>
<sequence length="189" mass="20746">MERDRETYISAVKDRPQAPPRLPCPHGDEIRPYYPGSSPGQGPQASVRLRTMSTPLPTVKRLKTRREFLQAAKGRKAVRSGVVIQARSRDGSLLLGADEKAPAHIGAGFTATRKIGGAVIRNRAKRRLREIARLLLPLHGQPGIDYVFIARATTPERDWSRLVGDVESALVSLANGKTSGDREHKAQEA</sequence>
<proteinExistence type="inferred from homology"/>
<keyword evidence="4 7" id="KW-0255">Endonuclease</keyword>
<evidence type="ECO:0000256" key="5">
    <source>
        <dbReference type="ARBA" id="ARBA00022801"/>
    </source>
</evidence>
<dbReference type="KEGG" id="mmr:Mmar10_0459"/>
<dbReference type="eggNOG" id="COG0594">
    <property type="taxonomic scope" value="Bacteria"/>
</dbReference>
<evidence type="ECO:0000256" key="3">
    <source>
        <dbReference type="ARBA" id="ARBA00022722"/>
    </source>
</evidence>
<comment type="function">
    <text evidence="1 7">RNaseP catalyzes the removal of the 5'-leader sequence from pre-tRNA to produce the mature 5'-terminus. It can also cleave other RNA substrates such as 4.5S RNA. The protein component plays an auxiliary but essential role in vivo by binding to the 5'-leader sequence and broadening the substrate specificity of the ribozyme.</text>
</comment>
<comment type="catalytic activity">
    <reaction evidence="7">
        <text>Endonucleolytic cleavage of RNA, removing 5'-extranucleotides from tRNA precursor.</text>
        <dbReference type="EC" id="3.1.26.5"/>
    </reaction>
</comment>
<feature type="region of interest" description="Disordered" evidence="8">
    <location>
        <begin position="1"/>
        <end position="24"/>
    </location>
</feature>
<dbReference type="InterPro" id="IPR020539">
    <property type="entry name" value="RNase_P_CS"/>
</dbReference>
<dbReference type="GO" id="GO:0004526">
    <property type="term" value="F:ribonuclease P activity"/>
    <property type="evidence" value="ECO:0007669"/>
    <property type="project" value="UniProtKB-UniRule"/>
</dbReference>
<dbReference type="InterPro" id="IPR020568">
    <property type="entry name" value="Ribosomal_Su5_D2-typ_SF"/>
</dbReference>
<keyword evidence="10" id="KW-1185">Reference proteome</keyword>
<evidence type="ECO:0000256" key="6">
    <source>
        <dbReference type="ARBA" id="ARBA00022884"/>
    </source>
</evidence>
<evidence type="ECO:0000256" key="4">
    <source>
        <dbReference type="ARBA" id="ARBA00022759"/>
    </source>
</evidence>
<feature type="compositionally biased region" description="Basic and acidic residues" evidence="8">
    <location>
        <begin position="1"/>
        <end position="16"/>
    </location>
</feature>
<dbReference type="Proteomes" id="UP000001964">
    <property type="component" value="Chromosome"/>
</dbReference>
<keyword evidence="5 7" id="KW-0378">Hydrolase</keyword>
<evidence type="ECO:0000256" key="8">
    <source>
        <dbReference type="SAM" id="MobiDB-lite"/>
    </source>
</evidence>
<dbReference type="PROSITE" id="PS00648">
    <property type="entry name" value="RIBONUCLEASE_P"/>
    <property type="match status" value="1"/>
</dbReference>
<protein>
    <recommendedName>
        <fullName evidence="7">Ribonuclease P protein component</fullName>
        <shortName evidence="7">RNase P protein</shortName>
        <shortName evidence="7">RNaseP protein</shortName>
        <ecNumber evidence="7">3.1.26.5</ecNumber>
    </recommendedName>
    <alternativeName>
        <fullName evidence="7">Protein C5</fullName>
    </alternativeName>
</protein>
<dbReference type="GO" id="GO:0000049">
    <property type="term" value="F:tRNA binding"/>
    <property type="evidence" value="ECO:0007669"/>
    <property type="project" value="UniProtKB-UniRule"/>
</dbReference>
<dbReference type="SUPFAM" id="SSF54211">
    <property type="entry name" value="Ribosomal protein S5 domain 2-like"/>
    <property type="match status" value="1"/>
</dbReference>
<dbReference type="Pfam" id="PF00825">
    <property type="entry name" value="Ribonuclease_P"/>
    <property type="match status" value="1"/>
</dbReference>
<dbReference type="EMBL" id="CP000449">
    <property type="protein sequence ID" value="ABI64752.1"/>
    <property type="molecule type" value="Genomic_DNA"/>
</dbReference>
<dbReference type="HAMAP" id="MF_00227">
    <property type="entry name" value="RNase_P"/>
    <property type="match status" value="1"/>
</dbReference>
<dbReference type="AlphaFoldDB" id="Q0ASI5"/>
<dbReference type="STRING" id="394221.Mmar10_0459"/>
<dbReference type="EC" id="3.1.26.5" evidence="7"/>
<reference evidence="9 10" key="1">
    <citation type="submission" date="2006-08" db="EMBL/GenBank/DDBJ databases">
        <title>Complete sequence of Maricaulis maris MCS10.</title>
        <authorList>
            <consortium name="US DOE Joint Genome Institute"/>
            <person name="Copeland A."/>
            <person name="Lucas S."/>
            <person name="Lapidus A."/>
            <person name="Barry K."/>
            <person name="Detter J.C."/>
            <person name="Glavina del Rio T."/>
            <person name="Hammon N."/>
            <person name="Israni S."/>
            <person name="Dalin E."/>
            <person name="Tice H."/>
            <person name="Pitluck S."/>
            <person name="Saunders E."/>
            <person name="Brettin T."/>
            <person name="Bruce D."/>
            <person name="Han C."/>
            <person name="Tapia R."/>
            <person name="Gilna P."/>
            <person name="Schmutz J."/>
            <person name="Larimer F."/>
            <person name="Land M."/>
            <person name="Hauser L."/>
            <person name="Kyrpides N."/>
            <person name="Mikhailova N."/>
            <person name="Viollier P."/>
            <person name="Stephens C."/>
            <person name="Richardson P."/>
        </authorList>
    </citation>
    <scope>NUCLEOTIDE SEQUENCE [LARGE SCALE GENOMIC DNA]</scope>
    <source>
        <strain evidence="9 10">MCS10</strain>
    </source>
</reference>
<dbReference type="InterPro" id="IPR014721">
    <property type="entry name" value="Ribsml_uS5_D2-typ_fold_subgr"/>
</dbReference>
<keyword evidence="2 7" id="KW-0819">tRNA processing</keyword>
<dbReference type="PANTHER" id="PTHR33992:SF1">
    <property type="entry name" value="RIBONUCLEASE P PROTEIN COMPONENT"/>
    <property type="match status" value="1"/>
</dbReference>
<dbReference type="Gene3D" id="3.30.230.10">
    <property type="match status" value="1"/>
</dbReference>